<dbReference type="PROSITE" id="PS00107">
    <property type="entry name" value="PROTEIN_KINASE_ATP"/>
    <property type="match status" value="1"/>
</dbReference>
<proteinExistence type="predicted"/>
<evidence type="ECO:0000256" key="8">
    <source>
        <dbReference type="ARBA" id="ARBA00023273"/>
    </source>
</evidence>
<keyword evidence="6 9" id="KW-0067">ATP-binding</keyword>
<dbReference type="Proteomes" id="UP001470230">
    <property type="component" value="Unassembled WGS sequence"/>
</dbReference>
<evidence type="ECO:0000256" key="9">
    <source>
        <dbReference type="PROSITE-ProRule" id="PRU10141"/>
    </source>
</evidence>
<keyword evidence="10" id="KW-0472">Membrane</keyword>
<accession>A0ABR2GL99</accession>
<feature type="binding site" evidence="9">
    <location>
        <position position="564"/>
    </location>
    <ligand>
        <name>ATP</name>
        <dbReference type="ChEBI" id="CHEBI:30616"/>
    </ligand>
</feature>
<evidence type="ECO:0000256" key="6">
    <source>
        <dbReference type="ARBA" id="ARBA00022840"/>
    </source>
</evidence>
<dbReference type="PROSITE" id="PS00108">
    <property type="entry name" value="PROTEIN_KINASE_ST"/>
    <property type="match status" value="1"/>
</dbReference>
<keyword evidence="4 9" id="KW-0547">Nucleotide-binding</keyword>
<dbReference type="SMART" id="SM00220">
    <property type="entry name" value="S_TKc"/>
    <property type="match status" value="1"/>
</dbReference>
<keyword evidence="13" id="KW-1185">Reference proteome</keyword>
<evidence type="ECO:0000256" key="10">
    <source>
        <dbReference type="SAM" id="Phobius"/>
    </source>
</evidence>
<keyword evidence="5" id="KW-0970">Cilium biogenesis/degradation</keyword>
<keyword evidence="3" id="KW-0963">Cytoplasm</keyword>
<keyword evidence="7" id="KW-0206">Cytoskeleton</keyword>
<feature type="domain" description="Protein kinase" evidence="11">
    <location>
        <begin position="535"/>
        <end position="790"/>
    </location>
</feature>
<feature type="transmembrane region" description="Helical" evidence="10">
    <location>
        <begin position="393"/>
        <end position="412"/>
    </location>
</feature>
<dbReference type="Pfam" id="PF00069">
    <property type="entry name" value="Pkinase"/>
    <property type="match status" value="1"/>
</dbReference>
<dbReference type="InterPro" id="IPR010796">
    <property type="entry name" value="C2_B9-type_dom"/>
</dbReference>
<dbReference type="PANTHER" id="PTHR11909">
    <property type="entry name" value="CASEIN KINASE-RELATED"/>
    <property type="match status" value="1"/>
</dbReference>
<reference evidence="12 13" key="1">
    <citation type="submission" date="2024-04" db="EMBL/GenBank/DDBJ databases">
        <title>Tritrichomonas musculus Genome.</title>
        <authorList>
            <person name="Alves-Ferreira E."/>
            <person name="Grigg M."/>
            <person name="Lorenzi H."/>
            <person name="Galac M."/>
        </authorList>
    </citation>
    <scope>NUCLEOTIDE SEQUENCE [LARGE SCALE GENOMIC DNA]</scope>
    <source>
        <strain evidence="12 13">EAF2021</strain>
    </source>
</reference>
<dbReference type="InterPro" id="IPR000719">
    <property type="entry name" value="Prot_kinase_dom"/>
</dbReference>
<dbReference type="InterPro" id="IPR017441">
    <property type="entry name" value="Protein_kinase_ATP_BS"/>
</dbReference>
<protein>
    <recommendedName>
        <fullName evidence="2">non-specific serine/threonine protein kinase</fullName>
        <ecNumber evidence="2">2.7.11.1</ecNumber>
    </recommendedName>
</protein>
<evidence type="ECO:0000256" key="1">
    <source>
        <dbReference type="ARBA" id="ARBA00004120"/>
    </source>
</evidence>
<organism evidence="12 13">
    <name type="scientific">Tritrichomonas musculus</name>
    <dbReference type="NCBI Taxonomy" id="1915356"/>
    <lineage>
        <taxon>Eukaryota</taxon>
        <taxon>Metamonada</taxon>
        <taxon>Parabasalia</taxon>
        <taxon>Tritrichomonadida</taxon>
        <taxon>Tritrichomonadidae</taxon>
        <taxon>Tritrichomonas</taxon>
    </lineage>
</organism>
<dbReference type="InterPro" id="IPR008271">
    <property type="entry name" value="Ser/Thr_kinase_AS"/>
</dbReference>
<dbReference type="PROSITE" id="PS50011">
    <property type="entry name" value="PROTEIN_KINASE_DOM"/>
    <property type="match status" value="1"/>
</dbReference>
<evidence type="ECO:0000256" key="5">
    <source>
        <dbReference type="ARBA" id="ARBA00022794"/>
    </source>
</evidence>
<evidence type="ECO:0000259" key="11">
    <source>
        <dbReference type="PROSITE" id="PS50011"/>
    </source>
</evidence>
<evidence type="ECO:0000313" key="13">
    <source>
        <dbReference type="Proteomes" id="UP001470230"/>
    </source>
</evidence>
<evidence type="ECO:0000256" key="2">
    <source>
        <dbReference type="ARBA" id="ARBA00012513"/>
    </source>
</evidence>
<comment type="caution">
    <text evidence="12">The sequence shown here is derived from an EMBL/GenBank/DDBJ whole genome shotgun (WGS) entry which is preliminary data.</text>
</comment>
<gene>
    <name evidence="12" type="ORF">M9Y10_026146</name>
</gene>
<dbReference type="Pfam" id="PF07162">
    <property type="entry name" value="B9-C2"/>
    <property type="match status" value="1"/>
</dbReference>
<feature type="non-terminal residue" evidence="12">
    <location>
        <position position="1"/>
    </location>
</feature>
<dbReference type="Gene3D" id="1.10.510.10">
    <property type="entry name" value="Transferase(Phosphotransferase) domain 1"/>
    <property type="match status" value="1"/>
</dbReference>
<comment type="subcellular location">
    <subcellularLocation>
        <location evidence="1">Cytoplasm</location>
        <location evidence="1">Cytoskeleton</location>
        <location evidence="1">Cilium basal body</location>
    </subcellularLocation>
</comment>
<dbReference type="SUPFAM" id="SSF56112">
    <property type="entry name" value="Protein kinase-like (PK-like)"/>
    <property type="match status" value="1"/>
</dbReference>
<keyword evidence="10" id="KW-0812">Transmembrane</keyword>
<dbReference type="InterPro" id="IPR050235">
    <property type="entry name" value="CK1_Ser-Thr_kinase"/>
</dbReference>
<evidence type="ECO:0000256" key="7">
    <source>
        <dbReference type="ARBA" id="ARBA00023212"/>
    </source>
</evidence>
<evidence type="ECO:0000313" key="12">
    <source>
        <dbReference type="EMBL" id="KAK8834698.1"/>
    </source>
</evidence>
<dbReference type="EC" id="2.7.11.1" evidence="2"/>
<keyword evidence="8" id="KW-0966">Cell projection</keyword>
<evidence type="ECO:0000256" key="4">
    <source>
        <dbReference type="ARBA" id="ARBA00022741"/>
    </source>
</evidence>
<evidence type="ECO:0000256" key="3">
    <source>
        <dbReference type="ARBA" id="ARBA00022490"/>
    </source>
</evidence>
<keyword evidence="10" id="KW-1133">Transmembrane helix</keyword>
<dbReference type="EMBL" id="JAPFFF010000336">
    <property type="protein sequence ID" value="KAK8834698.1"/>
    <property type="molecule type" value="Genomic_DNA"/>
</dbReference>
<dbReference type="InterPro" id="IPR011009">
    <property type="entry name" value="Kinase-like_dom_sf"/>
</dbReference>
<name>A0ABR2GL99_9EUKA</name>
<sequence length="809" mass="92196">HYIDPSEIDKPFRNRTGGKPTELASAILDGKGDEELVDIVQTTAQSMHIFASVTSVDGSQYEQLLAIIRAYPGGRIDVRPPFSNKCNPPMVYKFEIPRGGTINYTIDIDEDKADEETPFERTLLGDIKRRRAIFDAALTDCSLAHPPENAKAIRMFYRGEISTCEMFEAENVAVEYNIKFPPGWTLEDNNVELFGCSQLADCRDIDGVAYINLPIDIEALCETQVAPTLQVVLHSYTEMNSRIVVGYGSVQLPMTRGCHTLTFDVWRVRGTVLEELKLQFLESGLEIQPFVESGMSDLLSEPSPESSIPTNKFGLRTIGTGKVTVKFNLAMQSAQFRLRQAAQSQPPMSSLGALSARDPNSRISLLMNNNNNSRRTTLMVNTISNKMVKKLQFLNSFIMIFFFLFSFIYGAVKTNEKGNLINKVHVFFIVKYNDGGTDRFDINVYVPRTTKFKGFPKILVDKTLHEHFEVPFIKENGEVLPGVQIIYNNHFLTDDEKESVIKPDSEVKFIYNLNKNTPNSKKETMPYGCTKIGKYRVEYLVGCGGFGHVYKVIDINTKQTFALKTEINDIQYSFLKNEITCLKHLKESCFPSIRDSGQYQNFNYFIMNIYGLSISAICKTEQLLLDTTLPICYKMFTVIQTLHKHGFIHRDIKPSNFLVQLSRSNQLVLVDFGLALEYFDQATGELIQYEQTRFAGTKKYASIYSHKYNQIGRRDDLISWVYSSIEIISGSLPWSNCKNDDELLNLKEKIAPEVLCQNVPVIFRKIFKYLLGLKQNDEPAYNQIDKHLKKAMKENNIDLDNVDWFSLYM</sequence>
<dbReference type="PROSITE" id="PS51381">
    <property type="entry name" value="C2_B9"/>
    <property type="match status" value="1"/>
</dbReference>